<feature type="domain" description="Zn(2)-C6 fungal-type" evidence="14">
    <location>
        <begin position="306"/>
        <end position="327"/>
    </location>
</feature>
<keyword evidence="9" id="KW-0406">Ion transport</keyword>
<keyword evidence="12" id="KW-0804">Transcription</keyword>
<dbReference type="InterPro" id="IPR001138">
    <property type="entry name" value="Zn2Cys6_DnaBD"/>
</dbReference>
<dbReference type="Pfam" id="PF11951">
    <property type="entry name" value="Fungal_trans_2"/>
    <property type="match status" value="1"/>
</dbReference>
<protein>
    <recommendedName>
        <fullName evidence="14">Zn(2)-C6 fungal-type domain-containing protein</fullName>
    </recommendedName>
</protein>
<keyword evidence="10" id="KW-0238">DNA-binding</keyword>
<dbReference type="Proteomes" id="UP000191672">
    <property type="component" value="Unassembled WGS sequence"/>
</dbReference>
<dbReference type="GO" id="GO:0008270">
    <property type="term" value="F:zinc ion binding"/>
    <property type="evidence" value="ECO:0007669"/>
    <property type="project" value="InterPro"/>
</dbReference>
<dbReference type="Gene3D" id="2.40.128.330">
    <property type="match status" value="1"/>
</dbReference>
<keyword evidence="11" id="KW-0472">Membrane</keyword>
<gene>
    <name evidence="15" type="ORF">PENANT_c039G11642</name>
</gene>
<evidence type="ECO:0000256" key="13">
    <source>
        <dbReference type="ARBA" id="ARBA00023242"/>
    </source>
</evidence>
<dbReference type="AlphaFoldDB" id="A0A1V6PSV3"/>
<keyword evidence="3" id="KW-0813">Transport</keyword>
<evidence type="ECO:0000256" key="12">
    <source>
        <dbReference type="ARBA" id="ARBA00023163"/>
    </source>
</evidence>
<dbReference type="InterPro" id="IPR021858">
    <property type="entry name" value="Fun_TF"/>
</dbReference>
<evidence type="ECO:0000256" key="6">
    <source>
        <dbReference type="ARBA" id="ARBA00022946"/>
    </source>
</evidence>
<proteinExistence type="inferred from homology"/>
<organism evidence="15 16">
    <name type="scientific">Penicillium antarcticum</name>
    <dbReference type="NCBI Taxonomy" id="416450"/>
    <lineage>
        <taxon>Eukaryota</taxon>
        <taxon>Fungi</taxon>
        <taxon>Dikarya</taxon>
        <taxon>Ascomycota</taxon>
        <taxon>Pezizomycotina</taxon>
        <taxon>Eurotiomycetes</taxon>
        <taxon>Eurotiomycetidae</taxon>
        <taxon>Eurotiales</taxon>
        <taxon>Aspergillaceae</taxon>
        <taxon>Penicillium</taxon>
    </lineage>
</organism>
<dbReference type="EMBL" id="MDYN01000039">
    <property type="protein sequence ID" value="OQD80119.1"/>
    <property type="molecule type" value="Genomic_DNA"/>
</dbReference>
<dbReference type="Pfam" id="PF00172">
    <property type="entry name" value="Zn_clus"/>
    <property type="match status" value="1"/>
</dbReference>
<keyword evidence="8" id="KW-0805">Transcription regulation</keyword>
<reference evidence="16" key="1">
    <citation type="journal article" date="2017" name="Nat. Microbiol.">
        <title>Global analysis of biosynthetic gene clusters reveals vast potential of secondary metabolite production in Penicillium species.</title>
        <authorList>
            <person name="Nielsen J.C."/>
            <person name="Grijseels S."/>
            <person name="Prigent S."/>
            <person name="Ji B."/>
            <person name="Dainat J."/>
            <person name="Nielsen K.F."/>
            <person name="Frisvad J.C."/>
            <person name="Workman M."/>
            <person name="Nielsen J."/>
        </authorList>
    </citation>
    <scope>NUCLEOTIDE SEQUENCE [LARGE SCALE GENOMIC DNA]</scope>
    <source>
        <strain evidence="16">IBT 31811</strain>
    </source>
</reference>
<dbReference type="Gene3D" id="4.10.240.10">
    <property type="entry name" value="Zn(2)-C6 fungal-type DNA-binding domain"/>
    <property type="match status" value="1"/>
</dbReference>
<keyword evidence="13" id="KW-0539">Nucleus</keyword>
<dbReference type="PANTHER" id="PTHR13890:SF0">
    <property type="entry name" value="MAGNESIUM TRANSPORTER MRS2 HOMOLOG, MITOCHONDRIAL"/>
    <property type="match status" value="1"/>
</dbReference>
<evidence type="ECO:0000256" key="1">
    <source>
        <dbReference type="ARBA" id="ARBA00004141"/>
    </source>
</evidence>
<keyword evidence="7" id="KW-1133">Transmembrane helix</keyword>
<comment type="subcellular location">
    <subcellularLocation>
        <location evidence="1">Membrane</location>
        <topology evidence="1">Multi-pass membrane protein</topology>
    </subcellularLocation>
</comment>
<comment type="caution">
    <text evidence="15">The sequence shown here is derived from an EMBL/GenBank/DDBJ whole genome shotgun (WGS) entry which is preliminary data.</text>
</comment>
<evidence type="ECO:0000256" key="5">
    <source>
        <dbReference type="ARBA" id="ARBA00022842"/>
    </source>
</evidence>
<keyword evidence="4" id="KW-0812">Transmembrane</keyword>
<dbReference type="Gene3D" id="1.20.58.340">
    <property type="entry name" value="Magnesium transport protein CorA, transmembrane region"/>
    <property type="match status" value="1"/>
</dbReference>
<evidence type="ECO:0000256" key="4">
    <source>
        <dbReference type="ARBA" id="ARBA00022692"/>
    </source>
</evidence>
<name>A0A1V6PSV3_9EURO</name>
<dbReference type="PANTHER" id="PTHR13890">
    <property type="entry name" value="RNA SPLICING PROTEIN MRS2, MITOCHONDRIAL"/>
    <property type="match status" value="1"/>
</dbReference>
<dbReference type="SUPFAM" id="SSF57701">
    <property type="entry name" value="Zn2/Cys6 DNA-binding domain"/>
    <property type="match status" value="1"/>
</dbReference>
<evidence type="ECO:0000313" key="15">
    <source>
        <dbReference type="EMBL" id="OQD80119.1"/>
    </source>
</evidence>
<evidence type="ECO:0000256" key="3">
    <source>
        <dbReference type="ARBA" id="ARBA00022448"/>
    </source>
</evidence>
<accession>A0A1V6PSV3</accession>
<comment type="similarity">
    <text evidence="2">Belongs to the CorA metal ion transporter (MIT) (TC 1.A.35) family.</text>
</comment>
<evidence type="ECO:0000256" key="10">
    <source>
        <dbReference type="ARBA" id="ARBA00023125"/>
    </source>
</evidence>
<evidence type="ECO:0000256" key="7">
    <source>
        <dbReference type="ARBA" id="ARBA00022989"/>
    </source>
</evidence>
<keyword evidence="5" id="KW-0460">Magnesium</keyword>
<dbReference type="GO" id="GO:0000981">
    <property type="term" value="F:DNA-binding transcription factor activity, RNA polymerase II-specific"/>
    <property type="evidence" value="ECO:0007669"/>
    <property type="project" value="InterPro"/>
</dbReference>
<dbReference type="GO" id="GO:0015095">
    <property type="term" value="F:magnesium ion transmembrane transporter activity"/>
    <property type="evidence" value="ECO:0007669"/>
    <property type="project" value="TreeGrafter"/>
</dbReference>
<dbReference type="GO" id="GO:0045016">
    <property type="term" value="P:mitochondrial magnesium ion transmembrane transport"/>
    <property type="evidence" value="ECO:0007669"/>
    <property type="project" value="TreeGrafter"/>
</dbReference>
<sequence length="771" mass="86293">MSETDINRETSFNQEVFNLSLALSRNRMNDATELRCMALNADGSVKHSDLRGTKADVAKRYGLDSRDLRNVDLVSEGIPHILVRPSTIFISMFTLRLLVRADGVLLFLLPTEDSDVKVQDVFLKDLQSKLNLDHGSGFATRLPYELRVVDAALASVIATLEAEHILIRREVKESLRDPTKDDLIHSVLRGLQDHGKRLVAIGQRARQVRSALQELLSNDEDMATMYLSDNQSGEEHAIEDHQEVEYLLEAYHKNADAIAEPASALLGDVNRTTDTTQSILDVRRNQIMIFEAQLEICMLGFAVSTKKKCDENRPKCSDCRRLNLPCEWPARAIDVEAHSPDLNDTSSLLSVATVSADAVPIDDSDGGPPALSPITPYDDEEFIVTLFPHPLPKKNALPLSLDRSPISANPHLRTEEDRSLFNHYIQVVSRALSRSQDGDRNPFLVTLLPLAAVSDTVTSVILSLTLTQVNKLLGFSDRQSIFEACATVLLLCLTELFDGTSRVWKWHLKAASAILKSPAFQTLIPSDEWTFCLSLFHYLDAMSTISRCKAPLLQSNDSMTDLTSSLRRSSVPDLDKTRSLDAIYGISPALFDYLGMVNLLANHRSRRVDELSEVGFRAAADHLEDRIDDWRADYDSKSSADLDRDTDRATTAFEWAIRLRLHQIVEGYDVLHEFVERCVGTILESVQRIPYASRVEGCLLFPLVIAGSSSISVERRMIVKERIMVMENTLGFSHIHHARQLLETVWKGGNSPSDLNWAAVRYSQFPGVVFI</sequence>
<keyword evidence="16" id="KW-1185">Reference proteome</keyword>
<dbReference type="InterPro" id="IPR036864">
    <property type="entry name" value="Zn2-C6_fun-type_DNA-bd_sf"/>
</dbReference>
<dbReference type="CDD" id="cd12823">
    <property type="entry name" value="Mrs2_Mfm1p-like"/>
    <property type="match status" value="1"/>
</dbReference>
<evidence type="ECO:0000256" key="8">
    <source>
        <dbReference type="ARBA" id="ARBA00023015"/>
    </source>
</evidence>
<dbReference type="CDD" id="cd00067">
    <property type="entry name" value="GAL4"/>
    <property type="match status" value="1"/>
</dbReference>
<evidence type="ECO:0000256" key="9">
    <source>
        <dbReference type="ARBA" id="ARBA00023065"/>
    </source>
</evidence>
<evidence type="ECO:0000313" key="16">
    <source>
        <dbReference type="Proteomes" id="UP000191672"/>
    </source>
</evidence>
<evidence type="ECO:0000259" key="14">
    <source>
        <dbReference type="Pfam" id="PF00172"/>
    </source>
</evidence>
<evidence type="ECO:0000256" key="11">
    <source>
        <dbReference type="ARBA" id="ARBA00023136"/>
    </source>
</evidence>
<dbReference type="GO" id="GO:0005743">
    <property type="term" value="C:mitochondrial inner membrane"/>
    <property type="evidence" value="ECO:0007669"/>
    <property type="project" value="TreeGrafter"/>
</dbReference>
<dbReference type="GO" id="GO:0003677">
    <property type="term" value="F:DNA binding"/>
    <property type="evidence" value="ECO:0007669"/>
    <property type="project" value="UniProtKB-KW"/>
</dbReference>
<keyword evidence="6" id="KW-0809">Transit peptide</keyword>
<dbReference type="Pfam" id="PF22099">
    <property type="entry name" value="MRS2-like"/>
    <property type="match status" value="1"/>
</dbReference>
<evidence type="ECO:0000256" key="2">
    <source>
        <dbReference type="ARBA" id="ARBA00009765"/>
    </source>
</evidence>
<dbReference type="InterPro" id="IPR039204">
    <property type="entry name" value="MRS2-like"/>
</dbReference>